<dbReference type="EMBL" id="BAAAZR010000036">
    <property type="protein sequence ID" value="GAA3834727.1"/>
    <property type="molecule type" value="Genomic_DNA"/>
</dbReference>
<dbReference type="SUPFAM" id="SSF55729">
    <property type="entry name" value="Acyl-CoA N-acyltransferases (Nat)"/>
    <property type="match status" value="1"/>
</dbReference>
<evidence type="ECO:0000313" key="2">
    <source>
        <dbReference type="EMBL" id="GAA3834727.1"/>
    </source>
</evidence>
<dbReference type="PANTHER" id="PTHR43610:SF1">
    <property type="entry name" value="N-ACETYLTRANSFERASE DOMAIN-CONTAINING PROTEIN"/>
    <property type="match status" value="1"/>
</dbReference>
<dbReference type="Pfam" id="PF13302">
    <property type="entry name" value="Acetyltransf_3"/>
    <property type="match status" value="1"/>
</dbReference>
<feature type="domain" description="N-acetyltransferase" evidence="1">
    <location>
        <begin position="14"/>
        <end position="177"/>
    </location>
</feature>
<organism evidence="2 3">
    <name type="scientific">Sphaerisporangium flaviroseum</name>
    <dbReference type="NCBI Taxonomy" id="509199"/>
    <lineage>
        <taxon>Bacteria</taxon>
        <taxon>Bacillati</taxon>
        <taxon>Actinomycetota</taxon>
        <taxon>Actinomycetes</taxon>
        <taxon>Streptosporangiales</taxon>
        <taxon>Streptosporangiaceae</taxon>
        <taxon>Sphaerisporangium</taxon>
    </lineage>
</organism>
<keyword evidence="3" id="KW-1185">Reference proteome</keyword>
<dbReference type="PROSITE" id="PS51186">
    <property type="entry name" value="GNAT"/>
    <property type="match status" value="1"/>
</dbReference>
<reference evidence="3" key="1">
    <citation type="journal article" date="2019" name="Int. J. Syst. Evol. Microbiol.">
        <title>The Global Catalogue of Microorganisms (GCM) 10K type strain sequencing project: providing services to taxonomists for standard genome sequencing and annotation.</title>
        <authorList>
            <consortium name="The Broad Institute Genomics Platform"/>
            <consortium name="The Broad Institute Genome Sequencing Center for Infectious Disease"/>
            <person name="Wu L."/>
            <person name="Ma J."/>
        </authorList>
    </citation>
    <scope>NUCLEOTIDE SEQUENCE [LARGE SCALE GENOMIC DNA]</scope>
    <source>
        <strain evidence="3">JCM 16908</strain>
    </source>
</reference>
<dbReference type="Gene3D" id="3.40.630.30">
    <property type="match status" value="1"/>
</dbReference>
<evidence type="ECO:0000313" key="3">
    <source>
        <dbReference type="Proteomes" id="UP001500888"/>
    </source>
</evidence>
<comment type="caution">
    <text evidence="2">The sequence shown here is derived from an EMBL/GenBank/DDBJ whole genome shotgun (WGS) entry which is preliminary data.</text>
</comment>
<dbReference type="InterPro" id="IPR000182">
    <property type="entry name" value="GNAT_dom"/>
</dbReference>
<evidence type="ECO:0000259" key="1">
    <source>
        <dbReference type="PROSITE" id="PS51186"/>
    </source>
</evidence>
<dbReference type="PANTHER" id="PTHR43610">
    <property type="entry name" value="BLL6696 PROTEIN"/>
    <property type="match status" value="1"/>
</dbReference>
<gene>
    <name evidence="2" type="ORF">GCM10022226_65300</name>
</gene>
<proteinExistence type="predicted"/>
<sequence>MMFSDKPTLTGKRVVLRPVGPEHADGLWELVRDPETRRLTGSHAEFHHEATRIWYSTRGEQNDRLDLAICDAADGSYAGEIVLNDLDIHNVSCNLRIALVGPRVYGRGFGTEATRLVLAHAFETVGIHRIALEVFAFNARAHHVYEKVGFVREGVLRDALRWDGEWHDAIVMSVLASDWSAHRGHPAIGGASR</sequence>
<name>A0ABP7J5T0_9ACTN</name>
<protein>
    <submittedName>
        <fullName evidence="2">GNAT family protein</fullName>
    </submittedName>
</protein>
<accession>A0ABP7J5T0</accession>
<dbReference type="Proteomes" id="UP001500888">
    <property type="component" value="Unassembled WGS sequence"/>
</dbReference>
<dbReference type="InterPro" id="IPR016181">
    <property type="entry name" value="Acyl_CoA_acyltransferase"/>
</dbReference>